<dbReference type="OrthoDB" id="9802309at2"/>
<organism evidence="8 9">
    <name type="scientific">Heliorestis acidaminivorans</name>
    <dbReference type="NCBI Taxonomy" id="553427"/>
    <lineage>
        <taxon>Bacteria</taxon>
        <taxon>Bacillati</taxon>
        <taxon>Bacillota</taxon>
        <taxon>Clostridia</taxon>
        <taxon>Eubacteriales</taxon>
        <taxon>Heliobacteriaceae</taxon>
        <taxon>Heliorestis</taxon>
    </lineage>
</organism>
<dbReference type="InterPro" id="IPR020103">
    <property type="entry name" value="PsdUridine_synth_cat_dom_sf"/>
</dbReference>
<keyword evidence="4 5" id="KW-0413">Isomerase</keyword>
<protein>
    <recommendedName>
        <fullName evidence="5">tRNA pseudouridine synthase B</fullName>
        <ecNumber evidence="5">5.4.99.25</ecNumber>
    </recommendedName>
    <alternativeName>
        <fullName evidence="5">tRNA pseudouridine(55) synthase</fullName>
        <shortName evidence="5">Psi55 synthase</shortName>
    </alternativeName>
    <alternativeName>
        <fullName evidence="5">tRNA pseudouridylate synthase</fullName>
    </alternativeName>
    <alternativeName>
        <fullName evidence="5">tRNA-uridine isomerase</fullName>
    </alternativeName>
</protein>
<evidence type="ECO:0000259" key="6">
    <source>
        <dbReference type="Pfam" id="PF01509"/>
    </source>
</evidence>
<gene>
    <name evidence="5 8" type="primary">truB</name>
    <name evidence="8" type="ORF">F9B85_01275</name>
</gene>
<dbReference type="HAMAP" id="MF_01080">
    <property type="entry name" value="TruB_bact"/>
    <property type="match status" value="1"/>
</dbReference>
<dbReference type="Gene3D" id="3.30.2350.10">
    <property type="entry name" value="Pseudouridine synthase"/>
    <property type="match status" value="1"/>
</dbReference>
<dbReference type="InterPro" id="IPR014780">
    <property type="entry name" value="tRNA_psdUridine_synth_TruB"/>
</dbReference>
<dbReference type="AlphaFoldDB" id="A0A6I0EX12"/>
<sequence length="302" mass="34036">MQINGIINLLKTPGMTSHDLVAKARRILQEKRIGHLGTLDPEAAGVLPIAIGQGTRLVQFLSSSNKTYRAQLLLGRSTDSQDFTGKTVEEHALPELTREEIEKILEKFRGSIEQIPPMVSAVSVKGKRLYEYARQGISIEREPRKVEIYRLEVRRYDAKCPEEIILDVQCSGGTYVRTLCHDIGQVIGCGAHMGWLIRTQSGPFQLQDSIPFEELTKEKALSSTTNLYDALEHFSSWEVPVHRHEALQKGLAQYIEGSWIEGQWIRLHHQGQLLALGQAVKQGDRWSCQPRKVFQGSQNATK</sequence>
<dbReference type="Pfam" id="PF01509">
    <property type="entry name" value="TruB_N"/>
    <property type="match status" value="1"/>
</dbReference>
<evidence type="ECO:0000256" key="4">
    <source>
        <dbReference type="ARBA" id="ARBA00023235"/>
    </source>
</evidence>
<proteinExistence type="inferred from homology"/>
<evidence type="ECO:0000256" key="1">
    <source>
        <dbReference type="ARBA" id="ARBA00000385"/>
    </source>
</evidence>
<feature type="domain" description="Pseudouridine synthase II N-terminal" evidence="6">
    <location>
        <begin position="25"/>
        <end position="176"/>
    </location>
</feature>
<dbReference type="NCBIfam" id="TIGR00431">
    <property type="entry name" value="TruB"/>
    <property type="match status" value="1"/>
</dbReference>
<evidence type="ECO:0000256" key="2">
    <source>
        <dbReference type="ARBA" id="ARBA00005642"/>
    </source>
</evidence>
<comment type="caution">
    <text evidence="8">The sequence shown here is derived from an EMBL/GenBank/DDBJ whole genome shotgun (WGS) entry which is preliminary data.</text>
</comment>
<dbReference type="PANTHER" id="PTHR13767:SF2">
    <property type="entry name" value="PSEUDOURIDYLATE SYNTHASE TRUB1"/>
    <property type="match status" value="1"/>
</dbReference>
<dbReference type="CDD" id="cd02573">
    <property type="entry name" value="PseudoU_synth_EcTruB"/>
    <property type="match status" value="1"/>
</dbReference>
<dbReference type="SUPFAM" id="SSF55120">
    <property type="entry name" value="Pseudouridine synthase"/>
    <property type="match status" value="1"/>
</dbReference>
<evidence type="ECO:0000313" key="8">
    <source>
        <dbReference type="EMBL" id="KAB2954349.1"/>
    </source>
</evidence>
<dbReference type="Proteomes" id="UP000468766">
    <property type="component" value="Unassembled WGS sequence"/>
</dbReference>
<comment type="function">
    <text evidence="5">Responsible for synthesis of pseudouridine from uracil-55 in the psi GC loop of transfer RNAs.</text>
</comment>
<dbReference type="InterPro" id="IPR002501">
    <property type="entry name" value="PsdUridine_synth_N"/>
</dbReference>
<dbReference type="GO" id="GO:0031119">
    <property type="term" value="P:tRNA pseudouridine synthesis"/>
    <property type="evidence" value="ECO:0007669"/>
    <property type="project" value="UniProtKB-UniRule"/>
</dbReference>
<dbReference type="FunFam" id="3.30.2350.10:FF:000011">
    <property type="entry name" value="tRNA pseudouridine synthase B"/>
    <property type="match status" value="1"/>
</dbReference>
<evidence type="ECO:0000259" key="7">
    <source>
        <dbReference type="Pfam" id="PF16198"/>
    </source>
</evidence>
<dbReference type="RefSeq" id="WP_151617795.1">
    <property type="nucleotide sequence ID" value="NZ_WBXO01000001.1"/>
</dbReference>
<dbReference type="InterPro" id="IPR032819">
    <property type="entry name" value="TruB_C"/>
</dbReference>
<dbReference type="GO" id="GO:0160148">
    <property type="term" value="F:tRNA pseudouridine(55) synthase activity"/>
    <property type="evidence" value="ECO:0007669"/>
    <property type="project" value="UniProtKB-EC"/>
</dbReference>
<dbReference type="PANTHER" id="PTHR13767">
    <property type="entry name" value="TRNA-PSEUDOURIDINE SYNTHASE"/>
    <property type="match status" value="1"/>
</dbReference>
<name>A0A6I0EX12_9FIRM</name>
<comment type="similarity">
    <text evidence="2 5">Belongs to the pseudouridine synthase TruB family. Type 1 subfamily.</text>
</comment>
<feature type="domain" description="tRNA pseudouridylate synthase B C-terminal" evidence="7">
    <location>
        <begin position="177"/>
        <end position="224"/>
    </location>
</feature>
<accession>A0A6I0EX12</accession>
<keyword evidence="9" id="KW-1185">Reference proteome</keyword>
<feature type="active site" description="Nucleophile" evidence="5">
    <location>
        <position position="40"/>
    </location>
</feature>
<dbReference type="Pfam" id="PF16198">
    <property type="entry name" value="TruB_C_2"/>
    <property type="match status" value="1"/>
</dbReference>
<comment type="catalytic activity">
    <reaction evidence="1 5">
        <text>uridine(55) in tRNA = pseudouridine(55) in tRNA</text>
        <dbReference type="Rhea" id="RHEA:42532"/>
        <dbReference type="Rhea" id="RHEA-COMP:10101"/>
        <dbReference type="Rhea" id="RHEA-COMP:10102"/>
        <dbReference type="ChEBI" id="CHEBI:65314"/>
        <dbReference type="ChEBI" id="CHEBI:65315"/>
        <dbReference type="EC" id="5.4.99.25"/>
    </reaction>
</comment>
<dbReference type="EMBL" id="WBXO01000001">
    <property type="protein sequence ID" value="KAB2954349.1"/>
    <property type="molecule type" value="Genomic_DNA"/>
</dbReference>
<dbReference type="EC" id="5.4.99.25" evidence="5"/>
<dbReference type="GO" id="GO:1990481">
    <property type="term" value="P:mRNA pseudouridine synthesis"/>
    <property type="evidence" value="ECO:0007669"/>
    <property type="project" value="TreeGrafter"/>
</dbReference>
<reference evidence="8 9" key="1">
    <citation type="submission" date="2019-10" db="EMBL/GenBank/DDBJ databases">
        <title>Whole-genome sequence of the extremophile Heliorestis acidaminivorans DSM 24790.</title>
        <authorList>
            <person name="Kyndt J.A."/>
            <person name="Meyer T.E."/>
        </authorList>
    </citation>
    <scope>NUCLEOTIDE SEQUENCE [LARGE SCALE GENOMIC DNA]</scope>
    <source>
        <strain evidence="8 9">DSM 24790</strain>
    </source>
</reference>
<keyword evidence="3 5" id="KW-0819">tRNA processing</keyword>
<evidence type="ECO:0000256" key="5">
    <source>
        <dbReference type="HAMAP-Rule" id="MF_01080"/>
    </source>
</evidence>
<evidence type="ECO:0000256" key="3">
    <source>
        <dbReference type="ARBA" id="ARBA00022694"/>
    </source>
</evidence>
<evidence type="ECO:0000313" key="9">
    <source>
        <dbReference type="Proteomes" id="UP000468766"/>
    </source>
</evidence>
<dbReference type="GO" id="GO:0003723">
    <property type="term" value="F:RNA binding"/>
    <property type="evidence" value="ECO:0007669"/>
    <property type="project" value="InterPro"/>
</dbReference>